<dbReference type="OrthoDB" id="5133123at2759"/>
<dbReference type="EMBL" id="JADFTT010001009">
    <property type="protein sequence ID" value="KAG5757751.1"/>
    <property type="molecule type" value="Genomic_DNA"/>
</dbReference>
<name>A0A9P7LDY4_9HYPO</name>
<sequence>MRFSPLTFAALITAISAAELKVNYYKDGGCSQWAGVSLHPGTSWGCYTYTWNGANSANIADCTYPNGKCACTFYTQQYCKGASETVIYPKDNCASNWGHGYESMKCGVIHDNR</sequence>
<keyword evidence="3" id="KW-1185">Reference proteome</keyword>
<keyword evidence="1" id="KW-0732">Signal</keyword>
<feature type="chain" id="PRO_5041153289" description="Small secreted protein" evidence="1">
    <location>
        <begin position="18"/>
        <end position="113"/>
    </location>
</feature>
<gene>
    <name evidence="2" type="ORF">H9Q72_014107</name>
</gene>
<evidence type="ECO:0008006" key="4">
    <source>
        <dbReference type="Google" id="ProtNLM"/>
    </source>
</evidence>
<organism evidence="2 3">
    <name type="scientific">Fusarium xylarioides</name>
    <dbReference type="NCBI Taxonomy" id="221167"/>
    <lineage>
        <taxon>Eukaryota</taxon>
        <taxon>Fungi</taxon>
        <taxon>Dikarya</taxon>
        <taxon>Ascomycota</taxon>
        <taxon>Pezizomycotina</taxon>
        <taxon>Sordariomycetes</taxon>
        <taxon>Hypocreomycetidae</taxon>
        <taxon>Hypocreales</taxon>
        <taxon>Nectriaceae</taxon>
        <taxon>Fusarium</taxon>
        <taxon>Fusarium fujikuroi species complex</taxon>
    </lineage>
</organism>
<reference evidence="2" key="2">
    <citation type="submission" date="2020-10" db="EMBL/GenBank/DDBJ databases">
        <authorList>
            <person name="Peck L.D."/>
            <person name="Nowell R.W."/>
            <person name="Flood J."/>
            <person name="Ryan M.J."/>
            <person name="Barraclough T.G."/>
        </authorList>
    </citation>
    <scope>NUCLEOTIDE SEQUENCE</scope>
    <source>
        <strain evidence="2">IMI 127659i</strain>
    </source>
</reference>
<dbReference type="AlphaFoldDB" id="A0A9P7LDY4"/>
<reference evidence="2" key="1">
    <citation type="journal article" date="2020" name="bioRxiv">
        <title>Historical genomics reveals the evolutionary mechanisms behind multiple outbreaks of the host-specific coffee wilt pathogen Fusarium xylarioides.</title>
        <authorList>
            <person name="Peck D."/>
            <person name="Nowell R.W."/>
            <person name="Flood J."/>
            <person name="Ryan M.J."/>
            <person name="Barraclough T.G."/>
        </authorList>
    </citation>
    <scope>NUCLEOTIDE SEQUENCE</scope>
    <source>
        <strain evidence="2">IMI 127659i</strain>
    </source>
</reference>
<dbReference type="Proteomes" id="UP000750502">
    <property type="component" value="Unassembled WGS sequence"/>
</dbReference>
<protein>
    <recommendedName>
        <fullName evidence="4">Small secreted protein</fullName>
    </recommendedName>
</protein>
<accession>A0A9P7LDY4</accession>
<evidence type="ECO:0000256" key="1">
    <source>
        <dbReference type="SAM" id="SignalP"/>
    </source>
</evidence>
<proteinExistence type="predicted"/>
<comment type="caution">
    <text evidence="2">The sequence shown here is derived from an EMBL/GenBank/DDBJ whole genome shotgun (WGS) entry which is preliminary data.</text>
</comment>
<evidence type="ECO:0000313" key="3">
    <source>
        <dbReference type="Proteomes" id="UP000750502"/>
    </source>
</evidence>
<feature type="signal peptide" evidence="1">
    <location>
        <begin position="1"/>
        <end position="17"/>
    </location>
</feature>
<evidence type="ECO:0000313" key="2">
    <source>
        <dbReference type="EMBL" id="KAG5757751.1"/>
    </source>
</evidence>